<reference evidence="2 3" key="1">
    <citation type="journal article" date="2018" name="Nat. Biotechnol.">
        <title>A standardized bacterial taxonomy based on genome phylogeny substantially revises the tree of life.</title>
        <authorList>
            <person name="Parks D.H."/>
            <person name="Chuvochina M."/>
            <person name="Waite D.W."/>
            <person name="Rinke C."/>
            <person name="Skarshewski A."/>
            <person name="Chaumeil P.A."/>
            <person name="Hugenholtz P."/>
        </authorList>
    </citation>
    <scope>NUCLEOTIDE SEQUENCE [LARGE SCALE GENOMIC DNA]</scope>
    <source>
        <strain evidence="2">UBA9049</strain>
    </source>
</reference>
<dbReference type="EMBL" id="DLYI01000232">
    <property type="protein sequence ID" value="HAC29606.1"/>
    <property type="molecule type" value="Genomic_DNA"/>
</dbReference>
<organism evidence="2 3">
    <name type="scientific">Marinobacter nauticus</name>
    <name type="common">Marinobacter hydrocarbonoclasticus</name>
    <name type="synonym">Marinobacter aquaeolei</name>
    <dbReference type="NCBI Taxonomy" id="2743"/>
    <lineage>
        <taxon>Bacteria</taxon>
        <taxon>Pseudomonadati</taxon>
        <taxon>Pseudomonadota</taxon>
        <taxon>Gammaproteobacteria</taxon>
        <taxon>Pseudomonadales</taxon>
        <taxon>Marinobacteraceae</taxon>
        <taxon>Marinobacter</taxon>
    </lineage>
</organism>
<keyword evidence="1" id="KW-1133">Transmembrane helix</keyword>
<dbReference type="Proteomes" id="UP000261325">
    <property type="component" value="Unassembled WGS sequence"/>
</dbReference>
<feature type="non-terminal residue" evidence="2">
    <location>
        <position position="1"/>
    </location>
</feature>
<keyword evidence="1" id="KW-0472">Membrane</keyword>
<gene>
    <name evidence="2" type="ORF">DCF82_17640</name>
</gene>
<comment type="caution">
    <text evidence="2">The sequence shown here is derived from an EMBL/GenBank/DDBJ whole genome shotgun (WGS) entry which is preliminary data.</text>
</comment>
<evidence type="ECO:0000313" key="3">
    <source>
        <dbReference type="Proteomes" id="UP000261325"/>
    </source>
</evidence>
<evidence type="ECO:0000313" key="2">
    <source>
        <dbReference type="EMBL" id="HAC29606.1"/>
    </source>
</evidence>
<dbReference type="AlphaFoldDB" id="A0A3B8WJA6"/>
<protein>
    <submittedName>
        <fullName evidence="2">DUF2878 domain-containing protein</fullName>
    </submittedName>
</protein>
<name>A0A3B8WJA6_MARNT</name>
<sequence length="46" mass="5157">YWSASQLGIVALPDLTVSLVAMAVGWFVLFPLLLFIRKALYTELET</sequence>
<accession>A0A3B8WJA6</accession>
<proteinExistence type="predicted"/>
<evidence type="ECO:0000256" key="1">
    <source>
        <dbReference type="SAM" id="Phobius"/>
    </source>
</evidence>
<keyword evidence="1" id="KW-0812">Transmembrane</keyword>
<feature type="transmembrane region" description="Helical" evidence="1">
    <location>
        <begin position="15"/>
        <end position="36"/>
    </location>
</feature>